<keyword evidence="2" id="KW-1185">Reference proteome</keyword>
<evidence type="ECO:0000313" key="2">
    <source>
        <dbReference type="Proteomes" id="UP001165064"/>
    </source>
</evidence>
<organism evidence="1 2">
    <name type="scientific">Ambrosiozyma monospora</name>
    <name type="common">Yeast</name>
    <name type="synonym">Endomycopsis monosporus</name>
    <dbReference type="NCBI Taxonomy" id="43982"/>
    <lineage>
        <taxon>Eukaryota</taxon>
        <taxon>Fungi</taxon>
        <taxon>Dikarya</taxon>
        <taxon>Ascomycota</taxon>
        <taxon>Saccharomycotina</taxon>
        <taxon>Pichiomycetes</taxon>
        <taxon>Pichiales</taxon>
        <taxon>Pichiaceae</taxon>
        <taxon>Ambrosiozyma</taxon>
    </lineage>
</organism>
<accession>A0ACB5TS04</accession>
<comment type="caution">
    <text evidence="1">The sequence shown here is derived from an EMBL/GenBank/DDBJ whole genome shotgun (WGS) entry which is preliminary data.</text>
</comment>
<evidence type="ECO:0000313" key="1">
    <source>
        <dbReference type="EMBL" id="GME93471.1"/>
    </source>
</evidence>
<dbReference type="Proteomes" id="UP001165064">
    <property type="component" value="Unassembled WGS sequence"/>
</dbReference>
<dbReference type="EMBL" id="BSXS01008731">
    <property type="protein sequence ID" value="GME93471.1"/>
    <property type="molecule type" value="Genomic_DNA"/>
</dbReference>
<proteinExistence type="predicted"/>
<gene>
    <name evidence="1" type="ORF">Amon02_000933100</name>
</gene>
<reference evidence="1" key="1">
    <citation type="submission" date="2023-04" db="EMBL/GenBank/DDBJ databases">
        <title>Ambrosiozyma monospora NBRC 10751.</title>
        <authorList>
            <person name="Ichikawa N."/>
            <person name="Sato H."/>
            <person name="Tonouchi N."/>
        </authorList>
    </citation>
    <scope>NUCLEOTIDE SEQUENCE</scope>
    <source>
        <strain evidence="1">NBRC 10751</strain>
    </source>
</reference>
<name>A0ACB5TS04_AMBMO</name>
<sequence>MVFSHGYTSLATNQNTNSSFDLSPSTPSPSPTSPPPQFQHQTSSTSHHRTSSSPHESFEIDDEFEFDSHRQISNPFADPNDPADPNFRSHTQHHHPNTADPNSNDFSDIDIEMDQELESIATQTTRSSLKNAFMLQMNSIVGAGIVGIPRAFKNSGLLTGIILLALLALLNDWTLRLIILNTKLSGAKTYTGVVTHNFGDWGKVIILLAQGLFALGGNIGFSVIIGDSIPHVLRSLFHDAVADHQFVDFILSRNFLIFFCVMGISYPLSLNRDIGKLAKASGFALIGMTIIILIVVIRGPMMPSDTKGHIEGHEWFFSPNIFQSISVISFALVCHHNTTFIYDSIRKPTLDRFDTVTHLSLVTGSPTLPGSVSV</sequence>
<protein>
    <submittedName>
        <fullName evidence="1">Unnamed protein product</fullName>
    </submittedName>
</protein>